<dbReference type="GeneID" id="105426374"/>
<reference evidence="5" key="1">
    <citation type="submission" date="2025-08" db="UniProtKB">
        <authorList>
            <consortium name="RefSeq"/>
        </authorList>
    </citation>
    <scope>IDENTIFICATION</scope>
</reference>
<protein>
    <submittedName>
        <fullName evidence="5">Kinesin-like protein KIF23 isoform X2</fullName>
    </submittedName>
</protein>
<keyword evidence="4" id="KW-1185">Reference proteome</keyword>
<evidence type="ECO:0000256" key="2">
    <source>
        <dbReference type="SAM" id="MobiDB-lite"/>
    </source>
</evidence>
<feature type="region of interest" description="Disordered" evidence="2">
    <location>
        <begin position="269"/>
        <end position="313"/>
    </location>
</feature>
<dbReference type="InterPro" id="IPR038105">
    <property type="entry name" value="Kif23_Arf-bd_sf"/>
</dbReference>
<keyword evidence="1" id="KW-0175">Coiled coil</keyword>
<feature type="coiled-coil region" evidence="1">
    <location>
        <begin position="132"/>
        <end position="199"/>
    </location>
</feature>
<name>A0A6I9WAM1_9HYME</name>
<dbReference type="OrthoDB" id="8123163at2759"/>
<dbReference type="Proteomes" id="UP000504615">
    <property type="component" value="Unplaced"/>
</dbReference>
<dbReference type="Gene3D" id="2.60.40.4330">
    <property type="entry name" value="Kinesin-like protein Kif23, Arf6-interacting domain"/>
    <property type="match status" value="1"/>
</dbReference>
<gene>
    <name evidence="5" type="primary">LOC105426374</name>
</gene>
<evidence type="ECO:0000259" key="3">
    <source>
        <dbReference type="Pfam" id="PF16540"/>
    </source>
</evidence>
<feature type="domain" description="Kinesin-like protein Kif23 Arf6-interacting" evidence="3">
    <location>
        <begin position="396"/>
        <end position="500"/>
    </location>
</feature>
<dbReference type="AlphaFoldDB" id="A0A6I9WAM1"/>
<evidence type="ECO:0000256" key="1">
    <source>
        <dbReference type="SAM" id="Coils"/>
    </source>
</evidence>
<evidence type="ECO:0000313" key="5">
    <source>
        <dbReference type="RefSeq" id="XP_011635879.1"/>
    </source>
</evidence>
<accession>A0A6I9WAM1</accession>
<evidence type="ECO:0000313" key="4">
    <source>
        <dbReference type="Proteomes" id="UP000504615"/>
    </source>
</evidence>
<dbReference type="InterPro" id="IPR032384">
    <property type="entry name" value="Kif23_Arf-bd"/>
</dbReference>
<feature type="compositionally biased region" description="Basic and acidic residues" evidence="2">
    <location>
        <begin position="341"/>
        <end position="356"/>
    </location>
</feature>
<dbReference type="Pfam" id="PF16540">
    <property type="entry name" value="MKLP1_Arf_bdg"/>
    <property type="match status" value="1"/>
</dbReference>
<dbReference type="RefSeq" id="XP_011635879.1">
    <property type="nucleotide sequence ID" value="XM_011637577.1"/>
</dbReference>
<sequence>MTLTGSDGKWWPFKSRPDAPDRISSEQCRHLGIRLGQTFGRLGDSFFETNDPRDENAVMNLIQFLETRSQYRDLLQEDVHEKQNHFRNMLMEIEHENASLKCCNDEQKKKIRILESRVCKLQNNIDGLLYKLNSACDAMRNMQQELKDKDRQIQQHILEKERLMQRCNIKIQAETDRMTQELETKLREQHERLMSYIKEKDDKLRIVKQILTSTREDTSDNVNLPIASSTRIEATEETILTTPKDKSSTSINPQVSKNSCWHQIHQTCSRAGTNSNDIPKKTTEQPGPSTMKDKPSSAMPIGSHISKISRDQIRQTSPLCAKTNSNDVQEKPVKEPDLMTIKEHSATSDSKTKVSEKLNSTTSVDSLSSSAITSLNTTITIKTKSDTKIAKKDKIPVVNPRYRRSQNADRWIDHRPIGIVPTGTILQPQTQPHKRTIRKLTNPKDFAAKSSRYCLFSQEQDVDGELETKLYKADVLPTCGGGAQIVFNDIECLKQVSPTAAKCNGRTKVNNRPIDTINLM</sequence>
<organism evidence="4 5">
    <name type="scientific">Pogonomyrmex barbatus</name>
    <name type="common">red harvester ant</name>
    <dbReference type="NCBI Taxonomy" id="144034"/>
    <lineage>
        <taxon>Eukaryota</taxon>
        <taxon>Metazoa</taxon>
        <taxon>Ecdysozoa</taxon>
        <taxon>Arthropoda</taxon>
        <taxon>Hexapoda</taxon>
        <taxon>Insecta</taxon>
        <taxon>Pterygota</taxon>
        <taxon>Neoptera</taxon>
        <taxon>Endopterygota</taxon>
        <taxon>Hymenoptera</taxon>
        <taxon>Apocrita</taxon>
        <taxon>Aculeata</taxon>
        <taxon>Formicoidea</taxon>
        <taxon>Formicidae</taxon>
        <taxon>Myrmicinae</taxon>
        <taxon>Pogonomyrmex</taxon>
    </lineage>
</organism>
<feature type="region of interest" description="Disordered" evidence="2">
    <location>
        <begin position="341"/>
        <end position="366"/>
    </location>
</feature>
<proteinExistence type="predicted"/>